<dbReference type="RefSeq" id="WP_017739836.1">
    <property type="nucleotide sequence ID" value="NZ_KQ976354.1"/>
</dbReference>
<name>A0A139X812_9CYAN</name>
<evidence type="ECO:0000313" key="3">
    <source>
        <dbReference type="EMBL" id="KYC40847.1"/>
    </source>
</evidence>
<dbReference type="OrthoDB" id="514134at2"/>
<dbReference type="EMBL" id="ANNX02000026">
    <property type="protein sequence ID" value="KYC40847.1"/>
    <property type="molecule type" value="Genomic_DNA"/>
</dbReference>
<keyword evidence="4" id="KW-1185">Reference proteome</keyword>
<evidence type="ECO:0000256" key="1">
    <source>
        <dbReference type="SAM" id="SignalP"/>
    </source>
</evidence>
<dbReference type="STRING" id="128403.WA1_24820"/>
<organism evidence="3 4">
    <name type="scientific">Scytonema hofmannii PCC 7110</name>
    <dbReference type="NCBI Taxonomy" id="128403"/>
    <lineage>
        <taxon>Bacteria</taxon>
        <taxon>Bacillati</taxon>
        <taxon>Cyanobacteriota</taxon>
        <taxon>Cyanophyceae</taxon>
        <taxon>Nostocales</taxon>
        <taxon>Scytonemataceae</taxon>
        <taxon>Scytonema</taxon>
    </lineage>
</organism>
<keyword evidence="1" id="KW-0732">Signal</keyword>
<feature type="signal peptide" evidence="1">
    <location>
        <begin position="1"/>
        <end position="26"/>
    </location>
</feature>
<accession>A0A139X812</accession>
<proteinExistence type="predicted"/>
<feature type="chain" id="PRO_5007300598" description="AMIN domain-containing protein" evidence="1">
    <location>
        <begin position="27"/>
        <end position="147"/>
    </location>
</feature>
<gene>
    <name evidence="3" type="ORF">WA1_24820</name>
</gene>
<dbReference type="InterPro" id="IPR021731">
    <property type="entry name" value="AMIN_dom"/>
</dbReference>
<evidence type="ECO:0000259" key="2">
    <source>
        <dbReference type="Pfam" id="PF11741"/>
    </source>
</evidence>
<evidence type="ECO:0000313" key="4">
    <source>
        <dbReference type="Proteomes" id="UP000076925"/>
    </source>
</evidence>
<comment type="caution">
    <text evidence="3">The sequence shown here is derived from an EMBL/GenBank/DDBJ whole genome shotgun (WGS) entry which is preliminary data.</text>
</comment>
<sequence length="147" mass="15440">MQQLPLLTSCSIAGAIALVSFQPAWAEMNQVSVVTVNPTKDGIEVILQTTNPRLSKVVTSTYEKTYIAELTNTQLNLRSGTPLNVSNPANGITSVSVTSLNASSVRVIVTGIDSPPAVKIEQSDGNLVLTVAAPSQTSASAEPRFLD</sequence>
<dbReference type="AlphaFoldDB" id="A0A139X812"/>
<dbReference type="Proteomes" id="UP000076925">
    <property type="component" value="Unassembled WGS sequence"/>
</dbReference>
<reference evidence="3 4" key="1">
    <citation type="journal article" date="2013" name="Genome Biol. Evol.">
        <title>Genomes of Stigonematalean cyanobacteria (subsection V) and the evolution of oxygenic photosynthesis from prokaryotes to plastids.</title>
        <authorList>
            <person name="Dagan T."/>
            <person name="Roettger M."/>
            <person name="Stucken K."/>
            <person name="Landan G."/>
            <person name="Koch R."/>
            <person name="Major P."/>
            <person name="Gould S.B."/>
            <person name="Goremykin V.V."/>
            <person name="Rippka R."/>
            <person name="Tandeau de Marsac N."/>
            <person name="Gugger M."/>
            <person name="Lockhart P.J."/>
            <person name="Allen J.F."/>
            <person name="Brune I."/>
            <person name="Maus I."/>
            <person name="Puhler A."/>
            <person name="Martin W.F."/>
        </authorList>
    </citation>
    <scope>NUCLEOTIDE SEQUENCE [LARGE SCALE GENOMIC DNA]</scope>
    <source>
        <strain evidence="3 4">PCC 7110</strain>
    </source>
</reference>
<dbReference type="Pfam" id="PF11741">
    <property type="entry name" value="AMIN"/>
    <property type="match status" value="1"/>
</dbReference>
<protein>
    <recommendedName>
        <fullName evidence="2">AMIN domain-containing protein</fullName>
    </recommendedName>
</protein>
<feature type="domain" description="AMIN" evidence="2">
    <location>
        <begin position="34"/>
        <end position="130"/>
    </location>
</feature>